<dbReference type="GO" id="GO:0031397">
    <property type="term" value="P:negative regulation of protein ubiquitination"/>
    <property type="evidence" value="ECO:0007669"/>
    <property type="project" value="TreeGrafter"/>
</dbReference>
<reference evidence="2" key="1">
    <citation type="submission" date="2020-05" db="EMBL/GenBank/DDBJ databases">
        <title>Phylogenomic resolution of chytrid fungi.</title>
        <authorList>
            <person name="Stajich J.E."/>
            <person name="Amses K."/>
            <person name="Simmons R."/>
            <person name="Seto K."/>
            <person name="Myers J."/>
            <person name="Bonds A."/>
            <person name="Quandt C.A."/>
            <person name="Barry K."/>
            <person name="Liu P."/>
            <person name="Grigoriev I."/>
            <person name="Longcore J.E."/>
            <person name="James T.Y."/>
        </authorList>
    </citation>
    <scope>NUCLEOTIDE SEQUENCE</scope>
    <source>
        <strain evidence="2">JEL0513</strain>
    </source>
</reference>
<dbReference type="InterPro" id="IPR036249">
    <property type="entry name" value="Thioredoxin-like_sf"/>
</dbReference>
<feature type="non-terminal residue" evidence="2">
    <location>
        <position position="406"/>
    </location>
</feature>
<dbReference type="InterPro" id="IPR013766">
    <property type="entry name" value="Thioredoxin_domain"/>
</dbReference>
<dbReference type="GO" id="GO:0004791">
    <property type="term" value="F:thioredoxin-disulfide reductase (NADPH) activity"/>
    <property type="evidence" value="ECO:0007669"/>
    <property type="project" value="TreeGrafter"/>
</dbReference>
<protein>
    <recommendedName>
        <fullName evidence="1">Thioredoxin domain-containing protein</fullName>
    </recommendedName>
</protein>
<dbReference type="InterPro" id="IPR012336">
    <property type="entry name" value="Thioredoxin-like_fold"/>
</dbReference>
<organism evidence="2 3">
    <name type="scientific">Physocladia obscura</name>
    <dbReference type="NCBI Taxonomy" id="109957"/>
    <lineage>
        <taxon>Eukaryota</taxon>
        <taxon>Fungi</taxon>
        <taxon>Fungi incertae sedis</taxon>
        <taxon>Chytridiomycota</taxon>
        <taxon>Chytridiomycota incertae sedis</taxon>
        <taxon>Chytridiomycetes</taxon>
        <taxon>Chytridiales</taxon>
        <taxon>Chytriomycetaceae</taxon>
        <taxon>Physocladia</taxon>
    </lineage>
</organism>
<dbReference type="SUPFAM" id="SSF52833">
    <property type="entry name" value="Thioredoxin-like"/>
    <property type="match status" value="1"/>
</dbReference>
<dbReference type="PROSITE" id="PS51352">
    <property type="entry name" value="THIOREDOXIN_2"/>
    <property type="match status" value="1"/>
</dbReference>
<dbReference type="Pfam" id="PF13905">
    <property type="entry name" value="Thioredoxin_8"/>
    <property type="match status" value="1"/>
</dbReference>
<dbReference type="AlphaFoldDB" id="A0AAD5XAT6"/>
<evidence type="ECO:0000313" key="2">
    <source>
        <dbReference type="EMBL" id="KAJ3114194.1"/>
    </source>
</evidence>
<name>A0AAD5XAT6_9FUNG</name>
<dbReference type="PANTHER" id="PTHR46472">
    <property type="entry name" value="NUCLEOREDOXIN"/>
    <property type="match status" value="1"/>
</dbReference>
<sequence length="406" mass="45478">MTVSYDIVELLGETLYGKDNTPVSTASVVATKPYIALYFSASWCPPCQVFTPKLIEFYGAKSNELEIVLISHDHEIAAHNEYFAKMPWLHVPYEQRSRKSQLAQIFQVNGIPSLTLLRSDGSGIQVHNVRSLIDKDPKGYHFPYAPQTIRSVLTDLSDANKSKIDGKTLAIYFESPNSESNVIEDALLNVYNDAKSEGQDFEVLLVSWAKTKEDYDARVGAFPYVKVDFDEKFTTLFHLSNLYNVRVDATHVVVLSPTRNLINNDGGTALKRGRKYPLNALKVVDFADSSISNNFRFEEKPSLLVLSKTSTASAQAHLILEQLAEKYSHDDSTSVCTDEFCELDSVNAKPDIIFFTGTNDGDKDGIIAYLRQLAKFPDELDEIEVLLCDWCNGRIVHGFNGEFSVD</sequence>
<comment type="caution">
    <text evidence="2">The sequence shown here is derived from an EMBL/GenBank/DDBJ whole genome shotgun (WGS) entry which is preliminary data.</text>
</comment>
<evidence type="ECO:0000313" key="3">
    <source>
        <dbReference type="Proteomes" id="UP001211907"/>
    </source>
</evidence>
<dbReference type="EMBL" id="JADGJH010001387">
    <property type="protein sequence ID" value="KAJ3114194.1"/>
    <property type="molecule type" value="Genomic_DNA"/>
</dbReference>
<gene>
    <name evidence="2" type="ORF">HK100_001734</name>
</gene>
<dbReference type="PANTHER" id="PTHR46472:SF1">
    <property type="entry name" value="NUCLEOREDOXIN"/>
    <property type="match status" value="1"/>
</dbReference>
<evidence type="ECO:0000259" key="1">
    <source>
        <dbReference type="PROSITE" id="PS51352"/>
    </source>
</evidence>
<dbReference type="Gene3D" id="3.40.30.10">
    <property type="entry name" value="Glutaredoxin"/>
    <property type="match status" value="2"/>
</dbReference>
<dbReference type="Proteomes" id="UP001211907">
    <property type="component" value="Unassembled WGS sequence"/>
</dbReference>
<accession>A0AAD5XAT6</accession>
<keyword evidence="3" id="KW-1185">Reference proteome</keyword>
<feature type="domain" description="Thioredoxin" evidence="1">
    <location>
        <begin position="1"/>
        <end position="162"/>
    </location>
</feature>
<dbReference type="GO" id="GO:0005634">
    <property type="term" value="C:nucleus"/>
    <property type="evidence" value="ECO:0007669"/>
    <property type="project" value="TreeGrafter"/>
</dbReference>
<proteinExistence type="predicted"/>